<dbReference type="PROSITE" id="PS00455">
    <property type="entry name" value="AMP_BINDING"/>
    <property type="match status" value="1"/>
</dbReference>
<dbReference type="Pfam" id="PF13193">
    <property type="entry name" value="AMP-binding_C"/>
    <property type="match status" value="1"/>
</dbReference>
<dbReference type="FunFam" id="1.10.1200.10:FF:000005">
    <property type="entry name" value="Nonribosomal peptide synthetase 1"/>
    <property type="match status" value="1"/>
</dbReference>
<dbReference type="InterPro" id="IPR045851">
    <property type="entry name" value="AMP-bd_C_sf"/>
</dbReference>
<evidence type="ECO:0000256" key="5">
    <source>
        <dbReference type="ARBA" id="ARBA00022598"/>
    </source>
</evidence>
<evidence type="ECO:0000256" key="6">
    <source>
        <dbReference type="ARBA" id="ARBA00023194"/>
    </source>
</evidence>
<keyword evidence="6" id="KW-0045">Antibiotic biosynthesis</keyword>
<dbReference type="GO" id="GO:0008610">
    <property type="term" value="P:lipid biosynthetic process"/>
    <property type="evidence" value="ECO:0007669"/>
    <property type="project" value="UniProtKB-ARBA"/>
</dbReference>
<evidence type="ECO:0000256" key="1">
    <source>
        <dbReference type="ARBA" id="ARBA00001957"/>
    </source>
</evidence>
<dbReference type="Gene3D" id="3.30.300.30">
    <property type="match status" value="1"/>
</dbReference>
<dbReference type="Gene3D" id="6.10.250.80">
    <property type="match status" value="1"/>
</dbReference>
<dbReference type="Pfam" id="PF00668">
    <property type="entry name" value="Condensation"/>
    <property type="match status" value="2"/>
</dbReference>
<dbReference type="Proteomes" id="UP000192940">
    <property type="component" value="Chromosome I"/>
</dbReference>
<reference evidence="9 10" key="1">
    <citation type="submission" date="2017-04" db="EMBL/GenBank/DDBJ databases">
        <authorList>
            <person name="Afonso C.L."/>
            <person name="Miller P.J."/>
            <person name="Scott M.A."/>
            <person name="Spackman E."/>
            <person name="Goraichik I."/>
            <person name="Dimitrov K.M."/>
            <person name="Suarez D.L."/>
            <person name="Swayne D.E."/>
        </authorList>
    </citation>
    <scope>NUCLEOTIDE SEQUENCE [LARGE SCALE GENOMIC DNA]</scope>
    <source>
        <strain evidence="9 10">N3/975</strain>
    </source>
</reference>
<dbReference type="InterPro" id="IPR006162">
    <property type="entry name" value="Ppantetheine_attach_site"/>
</dbReference>
<sequence length="1498" mass="172941">MNDNKAVYPLTHPQIRIWYIEQQYPHTSIHHLGGLVKICGVPDLSVLEQAIQLCIQKNEGLRLQMIELKGQPYQKVDHPVKGKFDYVDFSTNPHSAEEECKKWVKEKMASPFILLNSPLYYFALCKVAENKYGYLIKLHHIISDGWTMNILTKQISEYYTQLLKDESIDLQVEHSYLAYIEQEQAYLTSKRFSQNKQFWKERFDDLPESSYERISDGIAGKRMTYELSPVLSTKLREYTQRNRFSINAFFNSLMMLYIHKMTQQTDIIIGSPVLNRSGQAERKMIGMFTSTMPFRLKLDTKETLLNVIQKANKELLSCFFNQKYPFDLFVQDIELQKKGRDRLFHVCVNYYSTNLVNTLAGIPLENKEVHNGNQLYSLQMVIKEWSDQNVITLHYDYKIDDYRDKEIDRMHRYMMYLMEQIISNDEITVSEVSLLSPKEEQHLLYEWNNPEYDNVEYGTIQQYFEEQVAKTPDHIALIFEEKQITYRELNEKSNQLARLLRSKNVANDCPVAILGNHSPEIIIAMLAVLKAGSCYLPIDPKYPVDRIQYILNDANVAILLTDDCYEPELKYQGEVIRIDEGNNYVGDRSNLNSINNSNDLAYIIYTSGSTGKPKGVMVHHEGVLNYIFWASEQYIHSQNETFAFYSSIAFDLTVTSIFTPLLNGNSIVIYESNNQEFILERILQDNRTHIIKMTPGHLSLLAKLNVDKSAIRCIIVGGEELKTNVSSQIYDAFRGQVDIYNEYGPTETVVGCMIHRYDRQQDINVSVPIGRPIKNIQIYLLDQNMKLVPPGACGEIYISGMGVARGYLGRETLTEERFLPSPFKEGSKVYKTGDLGRLLENETIEYLGRIDQQVKINGYRIETGEIEHYLLANDKISEAAVIAIHEGGDTAYLTAFIVPKIDIFIIEIRSYLAELLPYYMLPSVYKFIKNIPLNKNGKVDKFVLNEKIKMDTIIDEDGRNDTELTICNIYKEVLNISKVSIHDHFYRMGGDSIKAIQVTSKLRELNYQVKVQDIMTYPTISELAMKLKEGGEFMVPQETCEGEVGPLPIVSWFFEQKFQNVHHWNQSVFLKIKKMLDVQMLECILVKLVQHHDSLRLNYDSQSESLYYNQKHWIPTEMVYHYDLSRYNVAEQQTLIKSIGKKLKASMNIESSILFKAGLIDCGSDRGLYLLLTAHHLVIDAISWRILLEDFARLYVQLAENQALILPLKTHSIQRWSECMNSFKENEGMVDLAYWNKETEIDFSLTTTTLNQDEYPAVKETISQSLTIPETETLLTTANIAYNTKPQELLVTALVQTLAQFTNIDEILIELEGHGRENLDSNVDITRTVGWFTSIYPVHFKWKEQALDKQIVSTKEKLRNIPRNGIGYGALKYLTTTISQPQNKRVRFNYLGQFEQNTYENVFEISDASLTGEDIAVENEMTAMIDIVALVLEKELRIAVTYSNHQFDLNEMTGFATLFANNLKLLVKYCNGKEIQGYTPSDFDAVDLSQEELEMLFE</sequence>
<dbReference type="Gene3D" id="3.40.50.980">
    <property type="match status" value="2"/>
</dbReference>
<dbReference type="SUPFAM" id="SSF47336">
    <property type="entry name" value="ACP-like"/>
    <property type="match status" value="1"/>
</dbReference>
<proteinExistence type="inferred from homology"/>
<comment type="cofactor">
    <cofactor evidence="1">
        <name>pantetheine 4'-phosphate</name>
        <dbReference type="ChEBI" id="CHEBI:47942"/>
    </cofactor>
</comment>
<evidence type="ECO:0000256" key="2">
    <source>
        <dbReference type="ARBA" id="ARBA00006432"/>
    </source>
</evidence>
<keyword evidence="5" id="KW-0436">Ligase</keyword>
<evidence type="ECO:0000256" key="4">
    <source>
        <dbReference type="ARBA" id="ARBA00022553"/>
    </source>
</evidence>
<evidence type="ECO:0000313" key="9">
    <source>
        <dbReference type="EMBL" id="SMF77018.1"/>
    </source>
</evidence>
<dbReference type="PRINTS" id="PR00154">
    <property type="entry name" value="AMPBINDING"/>
</dbReference>
<evidence type="ECO:0000256" key="7">
    <source>
        <dbReference type="ARBA" id="ARBA00023268"/>
    </source>
</evidence>
<dbReference type="Pfam" id="PF00501">
    <property type="entry name" value="AMP-binding"/>
    <property type="match status" value="1"/>
</dbReference>
<keyword evidence="7" id="KW-0511">Multifunctional enzyme</keyword>
<dbReference type="FunFam" id="3.40.50.980:FF:000001">
    <property type="entry name" value="Non-ribosomal peptide synthetase"/>
    <property type="match status" value="1"/>
</dbReference>
<dbReference type="CDD" id="cd19534">
    <property type="entry name" value="E_NRPS"/>
    <property type="match status" value="1"/>
</dbReference>
<dbReference type="Gene3D" id="1.10.1200.10">
    <property type="entry name" value="ACP-like"/>
    <property type="match status" value="1"/>
</dbReference>
<dbReference type="InterPro" id="IPR023213">
    <property type="entry name" value="CAT-like_dom_sf"/>
</dbReference>
<dbReference type="PANTHER" id="PTHR45398">
    <property type="match status" value="1"/>
</dbReference>
<dbReference type="SUPFAM" id="SSF52777">
    <property type="entry name" value="CoA-dependent acyltransferases"/>
    <property type="match status" value="4"/>
</dbReference>
<keyword evidence="3" id="KW-0596">Phosphopantetheine</keyword>
<keyword evidence="10" id="KW-1185">Reference proteome</keyword>
<dbReference type="PROSITE" id="PS50075">
    <property type="entry name" value="CARRIER"/>
    <property type="match status" value="1"/>
</dbReference>
<dbReference type="InterPro" id="IPR010071">
    <property type="entry name" value="AA_adenyl_dom"/>
</dbReference>
<evidence type="ECO:0000259" key="8">
    <source>
        <dbReference type="PROSITE" id="PS50075"/>
    </source>
</evidence>
<dbReference type="GO" id="GO:0017000">
    <property type="term" value="P:antibiotic biosynthetic process"/>
    <property type="evidence" value="ECO:0007669"/>
    <property type="project" value="UniProtKB-KW"/>
</dbReference>
<accession>A0A1X7GZJ1</accession>
<comment type="similarity">
    <text evidence="2">Belongs to the ATP-dependent AMP-binding enzyme family.</text>
</comment>
<name>A0A1X7GZJ1_9BACL</name>
<dbReference type="NCBIfam" id="TIGR01720">
    <property type="entry name" value="NRPS-para261"/>
    <property type="match status" value="1"/>
</dbReference>
<dbReference type="Gene3D" id="3.30.559.10">
    <property type="entry name" value="Chloramphenicol acetyltransferase-like domain"/>
    <property type="match status" value="2"/>
</dbReference>
<evidence type="ECO:0000256" key="3">
    <source>
        <dbReference type="ARBA" id="ARBA00022450"/>
    </source>
</evidence>
<dbReference type="InterPro" id="IPR000873">
    <property type="entry name" value="AMP-dep_synth/lig_dom"/>
</dbReference>
<dbReference type="InterPro" id="IPR010060">
    <property type="entry name" value="NRPS_synth"/>
</dbReference>
<evidence type="ECO:0000313" key="10">
    <source>
        <dbReference type="Proteomes" id="UP000192940"/>
    </source>
</evidence>
<dbReference type="EMBL" id="LT840184">
    <property type="protein sequence ID" value="SMF77018.1"/>
    <property type="molecule type" value="Genomic_DNA"/>
</dbReference>
<dbReference type="InterPro" id="IPR009081">
    <property type="entry name" value="PP-bd_ACP"/>
</dbReference>
<dbReference type="STRING" id="1313296.SAMN05661091_1382"/>
<dbReference type="InterPro" id="IPR020845">
    <property type="entry name" value="AMP-binding_CS"/>
</dbReference>
<dbReference type="GO" id="GO:0016874">
    <property type="term" value="F:ligase activity"/>
    <property type="evidence" value="ECO:0007669"/>
    <property type="project" value="UniProtKB-KW"/>
</dbReference>
<dbReference type="Gene3D" id="2.30.38.10">
    <property type="entry name" value="Luciferase, Domain 3"/>
    <property type="match status" value="1"/>
</dbReference>
<feature type="domain" description="Carrier" evidence="8">
    <location>
        <begin position="957"/>
        <end position="1031"/>
    </location>
</feature>
<dbReference type="InterPro" id="IPR001242">
    <property type="entry name" value="Condensation_dom"/>
</dbReference>
<dbReference type="PANTHER" id="PTHR45398:SF1">
    <property type="entry name" value="ENZYME, PUTATIVE (JCVI)-RELATED"/>
    <property type="match status" value="1"/>
</dbReference>
<protein>
    <submittedName>
        <fullName evidence="9">Non-ribosomal peptide synthase domain TIGR01720/amino acid adenylation domain-containing protein</fullName>
    </submittedName>
</protein>
<dbReference type="NCBIfam" id="TIGR01733">
    <property type="entry name" value="AA-adenyl-dom"/>
    <property type="match status" value="1"/>
</dbReference>
<dbReference type="SUPFAM" id="SSF56801">
    <property type="entry name" value="Acetyl-CoA synthetase-like"/>
    <property type="match status" value="1"/>
</dbReference>
<organism evidence="9 10">
    <name type="scientific">Paenibacillus uliginis N3/975</name>
    <dbReference type="NCBI Taxonomy" id="1313296"/>
    <lineage>
        <taxon>Bacteria</taxon>
        <taxon>Bacillati</taxon>
        <taxon>Bacillota</taxon>
        <taxon>Bacilli</taxon>
        <taxon>Bacillales</taxon>
        <taxon>Paenibacillaceae</taxon>
        <taxon>Paenibacillus</taxon>
    </lineage>
</organism>
<dbReference type="PROSITE" id="PS00012">
    <property type="entry name" value="PHOSPHOPANTETHEINE"/>
    <property type="match status" value="1"/>
</dbReference>
<dbReference type="Pfam" id="PF00550">
    <property type="entry name" value="PP-binding"/>
    <property type="match status" value="1"/>
</dbReference>
<dbReference type="InterPro" id="IPR020459">
    <property type="entry name" value="AMP-binding"/>
</dbReference>
<gene>
    <name evidence="9" type="ORF">SAMN05661091_1382</name>
</gene>
<dbReference type="Gene3D" id="3.30.559.30">
    <property type="entry name" value="Nonribosomal peptide synthetase, condensation domain"/>
    <property type="match status" value="2"/>
</dbReference>
<dbReference type="InterPro" id="IPR025110">
    <property type="entry name" value="AMP-bd_C"/>
</dbReference>
<dbReference type="InterPro" id="IPR036736">
    <property type="entry name" value="ACP-like_sf"/>
</dbReference>
<dbReference type="RefSeq" id="WP_208918327.1">
    <property type="nucleotide sequence ID" value="NZ_LT840184.1"/>
</dbReference>
<keyword evidence="4" id="KW-0597">Phosphoprotein</keyword>